<accession>A0ACC1XZ29</accession>
<comment type="caution">
    <text evidence="1">The sequence shown here is derived from an EMBL/GenBank/DDBJ whole genome shotgun (WGS) entry which is preliminary data.</text>
</comment>
<reference evidence="1 2" key="1">
    <citation type="journal article" date="2023" name="Science">
        <title>Complex scaffold remodeling in plant triterpene biosynthesis.</title>
        <authorList>
            <person name="De La Pena R."/>
            <person name="Hodgson H."/>
            <person name="Liu J.C."/>
            <person name="Stephenson M.J."/>
            <person name="Martin A.C."/>
            <person name="Owen C."/>
            <person name="Harkess A."/>
            <person name="Leebens-Mack J."/>
            <person name="Jimenez L.E."/>
            <person name="Osbourn A."/>
            <person name="Sattely E.S."/>
        </authorList>
    </citation>
    <scope>NUCLEOTIDE SEQUENCE [LARGE SCALE GENOMIC DNA]</scope>
    <source>
        <strain evidence="2">cv. JPN11</strain>
        <tissue evidence="1">Leaf</tissue>
    </source>
</reference>
<evidence type="ECO:0000313" key="2">
    <source>
        <dbReference type="Proteomes" id="UP001164539"/>
    </source>
</evidence>
<protein>
    <submittedName>
        <fullName evidence="1">Auxin-responsive protein</fullName>
    </submittedName>
</protein>
<organism evidence="1 2">
    <name type="scientific">Melia azedarach</name>
    <name type="common">Chinaberry tree</name>
    <dbReference type="NCBI Taxonomy" id="155640"/>
    <lineage>
        <taxon>Eukaryota</taxon>
        <taxon>Viridiplantae</taxon>
        <taxon>Streptophyta</taxon>
        <taxon>Embryophyta</taxon>
        <taxon>Tracheophyta</taxon>
        <taxon>Spermatophyta</taxon>
        <taxon>Magnoliopsida</taxon>
        <taxon>eudicotyledons</taxon>
        <taxon>Gunneridae</taxon>
        <taxon>Pentapetalae</taxon>
        <taxon>rosids</taxon>
        <taxon>malvids</taxon>
        <taxon>Sapindales</taxon>
        <taxon>Meliaceae</taxon>
        <taxon>Melia</taxon>
    </lineage>
</organism>
<name>A0ACC1XZ29_MELAZ</name>
<dbReference type="Proteomes" id="UP001164539">
    <property type="component" value="Chromosome 6"/>
</dbReference>
<gene>
    <name evidence="1" type="ORF">OWV82_011678</name>
</gene>
<proteinExistence type="predicted"/>
<sequence length="135" mass="15189">MAIAAPAKLATPTGELSAVFPINFLSVFSRKLFIKLHNGCPFPSVILNARQILKRQHVLGRNQSNVRKGHVAVYVGEREMKRFVVPISYLNHPLFADLLNKAEEEFGFNHPTGGLTIRYREETFIDVTSRLHCAS</sequence>
<keyword evidence="2" id="KW-1185">Reference proteome</keyword>
<evidence type="ECO:0000313" key="1">
    <source>
        <dbReference type="EMBL" id="KAJ4716696.1"/>
    </source>
</evidence>
<dbReference type="EMBL" id="CM051399">
    <property type="protein sequence ID" value="KAJ4716696.1"/>
    <property type="molecule type" value="Genomic_DNA"/>
</dbReference>